<comment type="caution">
    <text evidence="2">The sequence shown here is derived from an EMBL/GenBank/DDBJ whole genome shotgun (WGS) entry which is preliminary data.</text>
</comment>
<accession>A0A9X2L293</accession>
<gene>
    <name evidence="2" type="ORF">NM125_05205</name>
</gene>
<dbReference type="Proteomes" id="UP001139125">
    <property type="component" value="Unassembled WGS sequence"/>
</dbReference>
<dbReference type="AlphaFoldDB" id="A0A9X2L293"/>
<reference evidence="2" key="1">
    <citation type="submission" date="2022-06" db="EMBL/GenBank/DDBJ databases">
        <title>Gracilimonas sp. CAU 1638 isolated from sea sediment.</title>
        <authorList>
            <person name="Kim W."/>
        </authorList>
    </citation>
    <scope>NUCLEOTIDE SEQUENCE</scope>
    <source>
        <strain evidence="2">CAU 1638</strain>
    </source>
</reference>
<protein>
    <submittedName>
        <fullName evidence="2">Sulfotransferase</fullName>
    </submittedName>
</protein>
<dbReference type="InterPro" id="IPR027417">
    <property type="entry name" value="P-loop_NTPase"/>
</dbReference>
<dbReference type="RefSeq" id="WP_255133510.1">
    <property type="nucleotide sequence ID" value="NZ_JANDBC010000001.1"/>
</dbReference>
<evidence type="ECO:0000313" key="3">
    <source>
        <dbReference type="Proteomes" id="UP001139125"/>
    </source>
</evidence>
<feature type="region of interest" description="Disordered" evidence="1">
    <location>
        <begin position="1"/>
        <end position="20"/>
    </location>
</feature>
<dbReference type="EMBL" id="JANDBC010000001">
    <property type="protein sequence ID" value="MCP9290972.1"/>
    <property type="molecule type" value="Genomic_DNA"/>
</dbReference>
<dbReference type="Gene3D" id="3.40.50.300">
    <property type="entry name" value="P-loop containing nucleotide triphosphate hydrolases"/>
    <property type="match status" value="1"/>
</dbReference>
<dbReference type="Pfam" id="PF13469">
    <property type="entry name" value="Sulfotransfer_3"/>
    <property type="match status" value="1"/>
</dbReference>
<keyword evidence="3" id="KW-1185">Reference proteome</keyword>
<proteinExistence type="predicted"/>
<evidence type="ECO:0000256" key="1">
    <source>
        <dbReference type="SAM" id="MobiDB-lite"/>
    </source>
</evidence>
<evidence type="ECO:0000313" key="2">
    <source>
        <dbReference type="EMBL" id="MCP9290972.1"/>
    </source>
</evidence>
<organism evidence="2 3">
    <name type="scientific">Gracilimonas sediminicola</name>
    <dbReference type="NCBI Taxonomy" id="2952158"/>
    <lineage>
        <taxon>Bacteria</taxon>
        <taxon>Pseudomonadati</taxon>
        <taxon>Balneolota</taxon>
        <taxon>Balneolia</taxon>
        <taxon>Balneolales</taxon>
        <taxon>Balneolaceae</taxon>
        <taxon>Gracilimonas</taxon>
    </lineage>
</organism>
<sequence>MPEDFKKLNEKRTGKYHKPAEEESFLEGLNNTLEEKEKKEYINTDINHPLIFVIGLPRSGTTLVTQTLAHGLDVSYINNIAARFWSAPLHGLKLSDSLLDGKDSPRFQSDYATTHKLNDIHEFGYFWRKWLKKDSFEHMINAQDYESEIDWNGLKKVLGNLTSFRNKAFIFKNIFGAFHISKLNQVLGKTLWIYIERDILDVAVSNLNARKKFYNDPNTWWSTVPPEYPKLKSLDTFPQIAGQLHYLKKFYRSEMNNLIAEGKGLHITYDELCKNPSSFLKVVQDRVEDLYDYKISLNHELPASFSPNKHDDDKDLKKEFEKHLTEFHKNDPIPELS</sequence>
<name>A0A9X2L293_9BACT</name>
<dbReference type="SUPFAM" id="SSF52540">
    <property type="entry name" value="P-loop containing nucleoside triphosphate hydrolases"/>
    <property type="match status" value="1"/>
</dbReference>